<feature type="transmembrane region" description="Helical" evidence="6">
    <location>
        <begin position="361"/>
        <end position="381"/>
    </location>
</feature>
<feature type="transmembrane region" description="Helical" evidence="6">
    <location>
        <begin position="120"/>
        <end position="141"/>
    </location>
</feature>
<evidence type="ECO:0000256" key="6">
    <source>
        <dbReference type="SAM" id="Phobius"/>
    </source>
</evidence>
<accession>A0A6A6G0C8</accession>
<dbReference type="Pfam" id="PF07690">
    <property type="entry name" value="MFS_1"/>
    <property type="match status" value="1"/>
</dbReference>
<dbReference type="FunFam" id="1.20.1720.10:FF:000012">
    <property type="entry name" value="MFS toxin efflux pump (AflT)"/>
    <property type="match status" value="1"/>
</dbReference>
<dbReference type="FunFam" id="1.20.1250.20:FF:000196">
    <property type="entry name" value="MFS toxin efflux pump (AflT)"/>
    <property type="match status" value="1"/>
</dbReference>
<feature type="compositionally biased region" description="Basic and acidic residues" evidence="5">
    <location>
        <begin position="561"/>
        <end position="579"/>
    </location>
</feature>
<dbReference type="PANTHER" id="PTHR23501">
    <property type="entry name" value="MAJOR FACILITATOR SUPERFAMILY"/>
    <property type="match status" value="1"/>
</dbReference>
<feature type="transmembrane region" description="Helical" evidence="6">
    <location>
        <begin position="335"/>
        <end position="354"/>
    </location>
</feature>
<evidence type="ECO:0000313" key="8">
    <source>
        <dbReference type="EMBL" id="KAF2219172.1"/>
    </source>
</evidence>
<gene>
    <name evidence="8" type="ORF">BDZ85DRAFT_285638</name>
</gene>
<evidence type="ECO:0000256" key="2">
    <source>
        <dbReference type="ARBA" id="ARBA00022692"/>
    </source>
</evidence>
<dbReference type="InterPro" id="IPR020846">
    <property type="entry name" value="MFS_dom"/>
</dbReference>
<keyword evidence="2 6" id="KW-0812">Transmembrane</keyword>
<evidence type="ECO:0000313" key="9">
    <source>
        <dbReference type="Proteomes" id="UP000799538"/>
    </source>
</evidence>
<feature type="transmembrane region" description="Helical" evidence="6">
    <location>
        <begin position="294"/>
        <end position="315"/>
    </location>
</feature>
<dbReference type="Proteomes" id="UP000799538">
    <property type="component" value="Unassembled WGS sequence"/>
</dbReference>
<dbReference type="PANTHER" id="PTHR23501:SF199">
    <property type="entry name" value="MFS EFFLUX TRANSPORTER INPD-RELATED"/>
    <property type="match status" value="1"/>
</dbReference>
<feature type="region of interest" description="Disordered" evidence="5">
    <location>
        <begin position="555"/>
        <end position="580"/>
    </location>
</feature>
<dbReference type="Gene3D" id="1.20.1250.20">
    <property type="entry name" value="MFS general substrate transporter like domains"/>
    <property type="match status" value="2"/>
</dbReference>
<comment type="subcellular location">
    <subcellularLocation>
        <location evidence="1">Membrane</location>
        <topology evidence="1">Multi-pass membrane protein</topology>
    </subcellularLocation>
</comment>
<dbReference type="InterPro" id="IPR036259">
    <property type="entry name" value="MFS_trans_sf"/>
</dbReference>
<name>A0A6A6G0C8_9PEZI</name>
<feature type="transmembrane region" description="Helical" evidence="6">
    <location>
        <begin position="153"/>
        <end position="173"/>
    </location>
</feature>
<feature type="transmembrane region" description="Helical" evidence="6">
    <location>
        <begin position="496"/>
        <end position="517"/>
    </location>
</feature>
<dbReference type="PROSITE" id="PS50850">
    <property type="entry name" value="MFS"/>
    <property type="match status" value="1"/>
</dbReference>
<protein>
    <submittedName>
        <fullName evidence="8">Major facilitator superfamily domain-containing protein</fullName>
    </submittedName>
</protein>
<proteinExistence type="predicted"/>
<dbReference type="GO" id="GO:0022857">
    <property type="term" value="F:transmembrane transporter activity"/>
    <property type="evidence" value="ECO:0007669"/>
    <property type="project" value="InterPro"/>
</dbReference>
<keyword evidence="3 6" id="KW-1133">Transmembrane helix</keyword>
<dbReference type="PRINTS" id="PR01036">
    <property type="entry name" value="TCRTETB"/>
</dbReference>
<dbReference type="PROSITE" id="PS00217">
    <property type="entry name" value="SUGAR_TRANSPORT_2"/>
    <property type="match status" value="1"/>
</dbReference>
<evidence type="ECO:0000256" key="4">
    <source>
        <dbReference type="ARBA" id="ARBA00023136"/>
    </source>
</evidence>
<dbReference type="AlphaFoldDB" id="A0A6A6G0C8"/>
<keyword evidence="4 6" id="KW-0472">Membrane</keyword>
<evidence type="ECO:0000256" key="5">
    <source>
        <dbReference type="SAM" id="MobiDB-lite"/>
    </source>
</evidence>
<feature type="transmembrane region" description="Helical" evidence="6">
    <location>
        <begin position="95"/>
        <end position="114"/>
    </location>
</feature>
<keyword evidence="9" id="KW-1185">Reference proteome</keyword>
<feature type="transmembrane region" description="Helical" evidence="6">
    <location>
        <begin position="255"/>
        <end position="274"/>
    </location>
</feature>
<dbReference type="GO" id="GO:0005886">
    <property type="term" value="C:plasma membrane"/>
    <property type="evidence" value="ECO:0007669"/>
    <property type="project" value="TreeGrafter"/>
</dbReference>
<dbReference type="CDD" id="cd17502">
    <property type="entry name" value="MFS_Azr1_MDR_like"/>
    <property type="match status" value="1"/>
</dbReference>
<feature type="transmembrane region" description="Helical" evidence="6">
    <location>
        <begin position="179"/>
        <end position="203"/>
    </location>
</feature>
<sequence length="617" mass="66653">MTASSCHRTDEDAPDKRWPLEVSPVKFYLLFISLCLAAFCLALDYTILATAIPRITDDFRSIEDVGWYASSYLLATCAFQLSYGKLYNLFPIKWVFLSALFWFETGSLICGVAPNSFTLIFGRTVAGVGCGGVYSGALLIVSQSVPLAKRSLFNGMIGGVSALASVAGPLLGGVFTDKITWRLCFFINLPLGLSTAVCVILFCSKTDGRNPRWDLPWRSKISEIDLFGLATFLPAIVSLLLALQWGGSRFPWSDWRIILLLCIAVVLLCGFAIIQVRNGAQATIPPTVVANRSVWSCAIFLFLISGAFFIATYYLPLWFQAIRGDTAVQSGINSIPTLLSVVSLSLGSGALVFATGYYTWACILAAILTSIGGGLLSTLSISTSTARWIGYQVLLGAGVGLGYQQPIIAVQTALPPEQIAEGTAIQVFMQNFSGAVFIAAAQNILNNRLVQEVSSRKLPVDPSRLFGEGATKLAELVDADDVETLRDAYNDSLVQVFYLASAAAGLSLVGALCIPWLNVKEEYIPMAEESNIKLDAVHERPRELEVSMVADKVAEASSSHTDCDRKGLPESRIRAESQRPRIAATSHRLHRLGSEEAIVLPSRRPVAPATTTASASM</sequence>
<dbReference type="SUPFAM" id="SSF103473">
    <property type="entry name" value="MFS general substrate transporter"/>
    <property type="match status" value="1"/>
</dbReference>
<evidence type="ECO:0000256" key="3">
    <source>
        <dbReference type="ARBA" id="ARBA00022989"/>
    </source>
</evidence>
<dbReference type="InterPro" id="IPR011701">
    <property type="entry name" value="MFS"/>
</dbReference>
<evidence type="ECO:0000259" key="7">
    <source>
        <dbReference type="PROSITE" id="PS50850"/>
    </source>
</evidence>
<evidence type="ECO:0000256" key="1">
    <source>
        <dbReference type="ARBA" id="ARBA00004141"/>
    </source>
</evidence>
<organism evidence="8 9">
    <name type="scientific">Elsinoe ampelina</name>
    <dbReference type="NCBI Taxonomy" id="302913"/>
    <lineage>
        <taxon>Eukaryota</taxon>
        <taxon>Fungi</taxon>
        <taxon>Dikarya</taxon>
        <taxon>Ascomycota</taxon>
        <taxon>Pezizomycotina</taxon>
        <taxon>Dothideomycetes</taxon>
        <taxon>Dothideomycetidae</taxon>
        <taxon>Myriangiales</taxon>
        <taxon>Elsinoaceae</taxon>
        <taxon>Elsinoe</taxon>
    </lineage>
</organism>
<feature type="transmembrane region" description="Helical" evidence="6">
    <location>
        <begin position="224"/>
        <end position="243"/>
    </location>
</feature>
<dbReference type="EMBL" id="ML992519">
    <property type="protein sequence ID" value="KAF2219172.1"/>
    <property type="molecule type" value="Genomic_DNA"/>
</dbReference>
<feature type="domain" description="Major facilitator superfamily (MFS) profile" evidence="7">
    <location>
        <begin position="30"/>
        <end position="519"/>
    </location>
</feature>
<reference evidence="9" key="1">
    <citation type="journal article" date="2020" name="Stud. Mycol.">
        <title>101 Dothideomycetes genomes: A test case for predicting lifestyles and emergence of pathogens.</title>
        <authorList>
            <person name="Haridas S."/>
            <person name="Albert R."/>
            <person name="Binder M."/>
            <person name="Bloem J."/>
            <person name="LaButti K."/>
            <person name="Salamov A."/>
            <person name="Andreopoulos B."/>
            <person name="Baker S."/>
            <person name="Barry K."/>
            <person name="Bills G."/>
            <person name="Bluhm B."/>
            <person name="Cannon C."/>
            <person name="Castanera R."/>
            <person name="Culley D."/>
            <person name="Daum C."/>
            <person name="Ezra D."/>
            <person name="Gonzalez J."/>
            <person name="Henrissat B."/>
            <person name="Kuo A."/>
            <person name="Liang C."/>
            <person name="Lipzen A."/>
            <person name="Lutzoni F."/>
            <person name="Magnuson J."/>
            <person name="Mondo S."/>
            <person name="Nolan M."/>
            <person name="Ohm R."/>
            <person name="Pangilinan J."/>
            <person name="Park H.-J."/>
            <person name="Ramirez L."/>
            <person name="Alfaro M."/>
            <person name="Sun H."/>
            <person name="Tritt A."/>
            <person name="Yoshinaga Y."/>
            <person name="Zwiers L.-H."/>
            <person name="Turgeon B."/>
            <person name="Goodwin S."/>
            <person name="Spatafora J."/>
            <person name="Crous P."/>
            <person name="Grigoriev I."/>
        </authorList>
    </citation>
    <scope>NUCLEOTIDE SEQUENCE [LARGE SCALE GENOMIC DNA]</scope>
    <source>
        <strain evidence="9">CECT 20119</strain>
    </source>
</reference>
<feature type="transmembrane region" description="Helical" evidence="6">
    <location>
        <begin position="27"/>
        <end position="53"/>
    </location>
</feature>
<dbReference type="InterPro" id="IPR005829">
    <property type="entry name" value="Sugar_transporter_CS"/>
</dbReference>
<dbReference type="OrthoDB" id="10021397at2759"/>